<accession>A0AAV4ZJY2</accession>
<sequence length="80" mass="8169">MSAFAVTVPACAPAELPTQRLAEALAVLMVDLVGAIPLGDRCAVLERLANRLDDRGRVAGGSEAAVLLGALAVALMRLEG</sequence>
<proteinExistence type="predicted"/>
<evidence type="ECO:0000313" key="1">
    <source>
        <dbReference type="EMBL" id="GJD88214.1"/>
    </source>
</evidence>
<gene>
    <name evidence="1" type="ORF">BHAOGJBA_1727</name>
</gene>
<comment type="caution">
    <text evidence="1">The sequence shown here is derived from an EMBL/GenBank/DDBJ whole genome shotgun (WGS) entry which is preliminary data.</text>
</comment>
<dbReference type="AlphaFoldDB" id="A0AAV4ZJY2"/>
<keyword evidence="2" id="KW-1185">Reference proteome</keyword>
<reference evidence="1" key="2">
    <citation type="submission" date="2021-08" db="EMBL/GenBank/DDBJ databases">
        <authorList>
            <person name="Tani A."/>
            <person name="Ola A."/>
            <person name="Ogura Y."/>
            <person name="Katsura K."/>
            <person name="Hayashi T."/>
        </authorList>
    </citation>
    <scope>NUCLEOTIDE SEQUENCE</scope>
    <source>
        <strain evidence="1">DSM 16372</strain>
    </source>
</reference>
<protein>
    <submittedName>
        <fullName evidence="1">Uncharacterized protein</fullName>
    </submittedName>
</protein>
<name>A0AAV4ZJY2_9HYPH</name>
<organism evidence="1 2">
    <name type="scientific">Methylobacterium hispanicum</name>
    <dbReference type="NCBI Taxonomy" id="270350"/>
    <lineage>
        <taxon>Bacteria</taxon>
        <taxon>Pseudomonadati</taxon>
        <taxon>Pseudomonadota</taxon>
        <taxon>Alphaproteobacteria</taxon>
        <taxon>Hyphomicrobiales</taxon>
        <taxon>Methylobacteriaceae</taxon>
        <taxon>Methylobacterium</taxon>
    </lineage>
</organism>
<dbReference type="EMBL" id="BPQO01000006">
    <property type="protein sequence ID" value="GJD88214.1"/>
    <property type="molecule type" value="Genomic_DNA"/>
</dbReference>
<evidence type="ECO:0000313" key="2">
    <source>
        <dbReference type="Proteomes" id="UP001055247"/>
    </source>
</evidence>
<dbReference type="Proteomes" id="UP001055247">
    <property type="component" value="Unassembled WGS sequence"/>
</dbReference>
<reference evidence="1" key="1">
    <citation type="journal article" date="2016" name="Front. Microbiol.">
        <title>Genome Sequence of the Piezophilic, Mesophilic Sulfate-Reducing Bacterium Desulfovibrio indicus J2T.</title>
        <authorList>
            <person name="Cao J."/>
            <person name="Maignien L."/>
            <person name="Shao Z."/>
            <person name="Alain K."/>
            <person name="Jebbar M."/>
        </authorList>
    </citation>
    <scope>NUCLEOTIDE SEQUENCE</scope>
    <source>
        <strain evidence="1">DSM 16372</strain>
    </source>
</reference>